<evidence type="ECO:0000256" key="2">
    <source>
        <dbReference type="ARBA" id="ARBA00022840"/>
    </source>
</evidence>
<dbReference type="Pfam" id="PF13191">
    <property type="entry name" value="AAA_16"/>
    <property type="match status" value="1"/>
</dbReference>
<dbReference type="GO" id="GO:0006355">
    <property type="term" value="P:regulation of DNA-templated transcription"/>
    <property type="evidence" value="ECO:0007669"/>
    <property type="project" value="InterPro"/>
</dbReference>
<feature type="domain" description="HTH luxR-type" evidence="4">
    <location>
        <begin position="853"/>
        <end position="921"/>
    </location>
</feature>
<dbReference type="PANTHER" id="PTHR16305:SF35">
    <property type="entry name" value="TRANSCRIPTIONAL ACTIVATOR DOMAIN"/>
    <property type="match status" value="1"/>
</dbReference>
<gene>
    <name evidence="5" type="ORF">SAMN05660209_00097</name>
</gene>
<reference evidence="6" key="1">
    <citation type="submission" date="2016-10" db="EMBL/GenBank/DDBJ databases">
        <authorList>
            <person name="Varghese N."/>
            <person name="Submissions S."/>
        </authorList>
    </citation>
    <scope>NUCLEOTIDE SEQUENCE [LARGE SCALE GENOMIC DNA]</scope>
    <source>
        <strain evidence="6">DSM 45422</strain>
    </source>
</reference>
<dbReference type="SUPFAM" id="SSF46894">
    <property type="entry name" value="C-terminal effector domain of the bipartite response regulators"/>
    <property type="match status" value="1"/>
</dbReference>
<dbReference type="GO" id="GO:0005737">
    <property type="term" value="C:cytoplasm"/>
    <property type="evidence" value="ECO:0007669"/>
    <property type="project" value="TreeGrafter"/>
</dbReference>
<dbReference type="PROSITE" id="PS50043">
    <property type="entry name" value="HTH_LUXR_2"/>
    <property type="match status" value="1"/>
</dbReference>
<dbReference type="EMBL" id="FNOT01000001">
    <property type="protein sequence ID" value="SDX30443.1"/>
    <property type="molecule type" value="Genomic_DNA"/>
</dbReference>
<protein>
    <submittedName>
        <fullName evidence="5">Regulatory protein, luxR family</fullName>
    </submittedName>
</protein>
<feature type="region of interest" description="Disordered" evidence="3">
    <location>
        <begin position="906"/>
        <end position="925"/>
    </location>
</feature>
<dbReference type="InterPro" id="IPR011990">
    <property type="entry name" value="TPR-like_helical_dom_sf"/>
</dbReference>
<dbReference type="InterPro" id="IPR041664">
    <property type="entry name" value="AAA_16"/>
</dbReference>
<dbReference type="GO" id="GO:0005524">
    <property type="term" value="F:ATP binding"/>
    <property type="evidence" value="ECO:0007669"/>
    <property type="project" value="UniProtKB-KW"/>
</dbReference>
<dbReference type="RefSeq" id="WP_091150357.1">
    <property type="nucleotide sequence ID" value="NZ_FNOT01000001.1"/>
</dbReference>
<organism evidence="5 6">
    <name type="scientific">Geodermatophilus africanus</name>
    <dbReference type="NCBI Taxonomy" id="1137993"/>
    <lineage>
        <taxon>Bacteria</taxon>
        <taxon>Bacillati</taxon>
        <taxon>Actinomycetota</taxon>
        <taxon>Actinomycetes</taxon>
        <taxon>Geodermatophilales</taxon>
        <taxon>Geodermatophilaceae</taxon>
        <taxon>Geodermatophilus</taxon>
    </lineage>
</organism>
<keyword evidence="2" id="KW-0067">ATP-binding</keyword>
<dbReference type="InterPro" id="IPR027417">
    <property type="entry name" value="P-loop_NTPase"/>
</dbReference>
<dbReference type="AlphaFoldDB" id="A0A1H3ALE6"/>
<evidence type="ECO:0000259" key="4">
    <source>
        <dbReference type="PROSITE" id="PS50043"/>
    </source>
</evidence>
<dbReference type="PRINTS" id="PR00038">
    <property type="entry name" value="HTHLUXR"/>
</dbReference>
<evidence type="ECO:0000256" key="3">
    <source>
        <dbReference type="SAM" id="MobiDB-lite"/>
    </source>
</evidence>
<dbReference type="SUPFAM" id="SSF52540">
    <property type="entry name" value="P-loop containing nucleoside triphosphate hydrolases"/>
    <property type="match status" value="1"/>
</dbReference>
<dbReference type="Proteomes" id="UP000198921">
    <property type="component" value="Unassembled WGS sequence"/>
</dbReference>
<evidence type="ECO:0000256" key="1">
    <source>
        <dbReference type="ARBA" id="ARBA00022741"/>
    </source>
</evidence>
<dbReference type="SMART" id="SM00421">
    <property type="entry name" value="HTH_LUXR"/>
    <property type="match status" value="1"/>
</dbReference>
<dbReference type="OrthoDB" id="3178131at2"/>
<dbReference type="Gene3D" id="1.10.10.10">
    <property type="entry name" value="Winged helix-like DNA-binding domain superfamily/Winged helix DNA-binding domain"/>
    <property type="match status" value="1"/>
</dbReference>
<dbReference type="GO" id="GO:0004016">
    <property type="term" value="F:adenylate cyclase activity"/>
    <property type="evidence" value="ECO:0007669"/>
    <property type="project" value="TreeGrafter"/>
</dbReference>
<dbReference type="SUPFAM" id="SSF48452">
    <property type="entry name" value="TPR-like"/>
    <property type="match status" value="1"/>
</dbReference>
<dbReference type="PANTHER" id="PTHR16305">
    <property type="entry name" value="TESTICULAR SOLUBLE ADENYLYL CYCLASE"/>
    <property type="match status" value="1"/>
</dbReference>
<evidence type="ECO:0000313" key="6">
    <source>
        <dbReference type="Proteomes" id="UP000198921"/>
    </source>
</evidence>
<dbReference type="InterPro" id="IPR036388">
    <property type="entry name" value="WH-like_DNA-bd_sf"/>
</dbReference>
<sequence length="925" mass="97933">MPSPRSGPVLRGRRSECERLSSLVAAAEAGRSQVLVLRGEEGIGKTALLDFLVGRATGCRVGRAAGVESETELAFAGLHQLCSPHLERLGELPDPQQEALGTAFGLRTGSTPDRFLVGLAVLTLLSGVAEERPLVCAVDDAQWLDRASAQALEFVARRLVDQRVAMVFAVRDPDEEPRLSGLPELVVRGLGAGDAAALLESAVPGALDPRVRDRILAESHGNPLALLELPRALSATDLAFGGDAGPGATPLVQRLERGVLRQVGSLPEPSFRLLLTAAADPTGDLPLLWRAAERLGIEPGAAAAAEAPGLVELRDRVRFRHPLVRSAVYRAGTPAGRREVHRVLADVTDPGLDPDRRAWHRARAAVGRDEDTAAELQRCAGRAFSHGGLPAAAAFLARAAALTPDPARRTGRCLDAAQAKVHAGSFDDAAELLASAGEGPLGDAERVRLDLLRAEVTFAADRGNESLPLLLPAARRLEPLDAQLARDTYLDALCAALSAGRLAAGPGVRQVAEAVREAPPPATPRRGDALLSALAVLFTEGLAAAAPSLHRAVRAFVTEDLTLDEALRAAWLAATSAAALWDDGSWDALTRRHLEIVRDAGALSALPLALHTRAVVHLFTGELATAASLVEETRSVTEVTRSSLAPYGEVGLLAVRGDAERAEPLIQRCLEDVTARGEGAGVTVVQWARAVLCNGLGRYGEALHAAREAVACPPEPGAAQWALAELVEAGVHAGDPAAAAAALERLSATTGASGTDWALGVEAGSRALLQQGRAAEDSHREAVDRLARTTVAVGLARTQLRYGEWLRREGRRVDSRVQLRAAHRSLTSMGVEAFAGRARHELLATGETVRRRTVETSRELTAQEAHIARLVAQGLTNPEIGAALYLSPRTVEWHLRKVFTKLGVSTRRELRRPQPAAPDPGTRPR</sequence>
<dbReference type="Pfam" id="PF00196">
    <property type="entry name" value="GerE"/>
    <property type="match status" value="1"/>
</dbReference>
<dbReference type="InterPro" id="IPR016032">
    <property type="entry name" value="Sig_transdc_resp-reg_C-effctor"/>
</dbReference>
<dbReference type="Gene3D" id="1.25.40.10">
    <property type="entry name" value="Tetratricopeptide repeat domain"/>
    <property type="match status" value="1"/>
</dbReference>
<dbReference type="CDD" id="cd06170">
    <property type="entry name" value="LuxR_C_like"/>
    <property type="match status" value="1"/>
</dbReference>
<proteinExistence type="predicted"/>
<accession>A0A1H3ALE6</accession>
<evidence type="ECO:0000313" key="5">
    <source>
        <dbReference type="EMBL" id="SDX30443.1"/>
    </source>
</evidence>
<keyword evidence="1" id="KW-0547">Nucleotide-binding</keyword>
<dbReference type="Gene3D" id="3.40.50.300">
    <property type="entry name" value="P-loop containing nucleotide triphosphate hydrolases"/>
    <property type="match status" value="1"/>
</dbReference>
<dbReference type="InterPro" id="IPR000792">
    <property type="entry name" value="Tscrpt_reg_LuxR_C"/>
</dbReference>
<name>A0A1H3ALE6_9ACTN</name>
<dbReference type="GO" id="GO:0003677">
    <property type="term" value="F:DNA binding"/>
    <property type="evidence" value="ECO:0007669"/>
    <property type="project" value="InterPro"/>
</dbReference>
<keyword evidence="6" id="KW-1185">Reference proteome</keyword>
<dbReference type="STRING" id="1137993.SAMN05660209_00097"/>
<feature type="compositionally biased region" description="Pro residues" evidence="3">
    <location>
        <begin position="915"/>
        <end position="925"/>
    </location>
</feature>